<evidence type="ECO:0000313" key="2">
    <source>
        <dbReference type="EMBL" id="MDQ2092778.1"/>
    </source>
</evidence>
<protein>
    <submittedName>
        <fullName evidence="2">PAS domain-containing protein</fullName>
    </submittedName>
</protein>
<evidence type="ECO:0000256" key="1">
    <source>
        <dbReference type="SAM" id="MobiDB-lite"/>
    </source>
</evidence>
<reference evidence="2" key="1">
    <citation type="submission" date="2022-07" db="EMBL/GenBank/DDBJ databases">
        <authorList>
            <person name="Otstavnykh N."/>
            <person name="Isaeva M."/>
            <person name="Bystritskaya E."/>
        </authorList>
    </citation>
    <scope>NUCLEOTIDE SEQUENCE</scope>
    <source>
        <strain evidence="2">10Alg 79</strain>
    </source>
</reference>
<sequence>MFGRTDGNVIEMGDFFHAPKFRALREVEAYWEGLRRGSEVPRRSDIDPRGIENALEYAFILEKIAPGLARLRIAGMHLCDLMGMEVRGMPISSFLPPAGRKAFAETIETVTNRPAAARLTLEAEGGIGRPALSGQMVLLPMMSDFGDVTRILGAFETDGKIGRGPRRFEVTKTELRGLDSTTHPFPPRKEILAEDEASALTDEDPLEDGLDGIGQDRARDIEETAAALRARLRDHLGSKPGFGEADRPFAGQTTTPRKTGESAGKRPSYLRLIKSDD</sequence>
<proteinExistence type="predicted"/>
<dbReference type="EMBL" id="JANFFA010000001">
    <property type="protein sequence ID" value="MDQ2092778.1"/>
    <property type="molecule type" value="Genomic_DNA"/>
</dbReference>
<gene>
    <name evidence="2" type="ORF">NOI20_01500</name>
</gene>
<name>A0AAJ1U7K6_9RHOB</name>
<dbReference type="InterPro" id="IPR009922">
    <property type="entry name" value="DUF1457"/>
</dbReference>
<feature type="region of interest" description="Disordered" evidence="1">
    <location>
        <begin position="236"/>
        <end position="277"/>
    </location>
</feature>
<keyword evidence="3" id="KW-1185">Reference proteome</keyword>
<organism evidence="2 3">
    <name type="scientific">Rhodalgimonas zhirmunskyi</name>
    <dbReference type="NCBI Taxonomy" id="2964767"/>
    <lineage>
        <taxon>Bacteria</taxon>
        <taxon>Pseudomonadati</taxon>
        <taxon>Pseudomonadota</taxon>
        <taxon>Alphaproteobacteria</taxon>
        <taxon>Rhodobacterales</taxon>
        <taxon>Roseobacteraceae</taxon>
        <taxon>Rhodalgimonas</taxon>
    </lineage>
</organism>
<dbReference type="Proteomes" id="UP001227162">
    <property type="component" value="Unassembled WGS sequence"/>
</dbReference>
<comment type="caution">
    <text evidence="2">The sequence shown here is derived from an EMBL/GenBank/DDBJ whole genome shotgun (WGS) entry which is preliminary data.</text>
</comment>
<dbReference type="AlphaFoldDB" id="A0AAJ1U7K6"/>
<evidence type="ECO:0000313" key="3">
    <source>
        <dbReference type="Proteomes" id="UP001227162"/>
    </source>
</evidence>
<reference evidence="2" key="2">
    <citation type="submission" date="2023-04" db="EMBL/GenBank/DDBJ databases">
        <title>'Rhodoalgimonas zhirmunskyi' gen. nov., isolated from a red alga.</title>
        <authorList>
            <person name="Nedashkovskaya O.I."/>
            <person name="Otstavnykh N.Y."/>
            <person name="Bystritskaya E.P."/>
            <person name="Balabanova L.A."/>
            <person name="Isaeva M.P."/>
        </authorList>
    </citation>
    <scope>NUCLEOTIDE SEQUENCE</scope>
    <source>
        <strain evidence="2">10Alg 79</strain>
    </source>
</reference>
<accession>A0AAJ1U7K6</accession>
<dbReference type="Pfam" id="PF07310">
    <property type="entry name" value="PAS_5"/>
    <property type="match status" value="1"/>
</dbReference>
<dbReference type="RefSeq" id="WP_317624397.1">
    <property type="nucleotide sequence ID" value="NZ_JANFFA010000001.1"/>
</dbReference>